<protein>
    <submittedName>
        <fullName evidence="2">Baseplate assembly protein</fullName>
    </submittedName>
</protein>
<dbReference type="RefSeq" id="WP_061138668.1">
    <property type="nucleotide sequence ID" value="NZ_FCNX02000029.1"/>
</dbReference>
<comment type="caution">
    <text evidence="2">The sequence shown here is derived from an EMBL/GenBank/DDBJ whole genome shotgun (WGS) entry which is preliminary data.</text>
</comment>
<dbReference type="PIRSF" id="PIRSF020481">
    <property type="entry name" value="BAP"/>
    <property type="match status" value="1"/>
</dbReference>
<dbReference type="PANTHER" id="PTHR35862:SF1">
    <property type="entry name" value="FELS-2 PROPHAGE PROTEIN"/>
    <property type="match status" value="1"/>
</dbReference>
<dbReference type="InterPro" id="IPR014507">
    <property type="entry name" value="Baseplate_assembly_J_pred"/>
</dbReference>
<dbReference type="Pfam" id="PF26078">
    <property type="entry name" value="Baseplate_J_M"/>
    <property type="match status" value="1"/>
</dbReference>
<accession>A0A158E8S9</accession>
<gene>
    <name evidence="2" type="ORF">AWB77_06709</name>
</gene>
<feature type="domain" description="Baseplate J-like central" evidence="1">
    <location>
        <begin position="134"/>
        <end position="205"/>
    </location>
</feature>
<dbReference type="InterPro" id="IPR058531">
    <property type="entry name" value="Baseplate_J_M"/>
</dbReference>
<name>A0A158E8S9_9BURK</name>
<dbReference type="AlphaFoldDB" id="A0A158E8S9"/>
<dbReference type="InterPro" id="IPR052726">
    <property type="entry name" value="Phage_Baseplate_Hub"/>
</dbReference>
<evidence type="ECO:0000313" key="3">
    <source>
        <dbReference type="Proteomes" id="UP000054903"/>
    </source>
</evidence>
<sequence>MANAYVTVDLSTLAAPEIIESLDYETILADMLVDLIARDSTYTALVESDPVYKALEVAAYREYMLRQRVNEAAKALLLAFAQDTDLDQIGAGMDMQRLTLTPADDTTVPPTAAVMESDDDYRARIQMSPEGYTNAGSIGAYTFFALSADGMVLDVSVTVPQPGTVMVSVLSRDGDGTAAQPLIDTVTAALNDEKVRPLCDTVLVQSAAILNYSINATLEIYASVDKDAVLAIAQANAQDYANSVHKCGQAPTLAGVYAALFVTGVQNVTLNAPGIQADMVAGDTQASYCTGILLATQVVS</sequence>
<proteinExistence type="predicted"/>
<dbReference type="EMBL" id="FCNX02000029">
    <property type="protein sequence ID" value="SAL03110.1"/>
    <property type="molecule type" value="Genomic_DNA"/>
</dbReference>
<dbReference type="STRING" id="1777138.AWB77_06709"/>
<dbReference type="PANTHER" id="PTHR35862">
    <property type="entry name" value="FELS-2 PROPHAGE PROTEIN"/>
    <property type="match status" value="1"/>
</dbReference>
<dbReference type="Proteomes" id="UP000054903">
    <property type="component" value="Unassembled WGS sequence"/>
</dbReference>
<evidence type="ECO:0000259" key="1">
    <source>
        <dbReference type="Pfam" id="PF26078"/>
    </source>
</evidence>
<dbReference type="OrthoDB" id="9793802at2"/>
<evidence type="ECO:0000313" key="2">
    <source>
        <dbReference type="EMBL" id="SAL03110.1"/>
    </source>
</evidence>
<keyword evidence="3" id="KW-1185">Reference proteome</keyword>
<reference evidence="2" key="1">
    <citation type="submission" date="2016-01" db="EMBL/GenBank/DDBJ databases">
        <authorList>
            <person name="Peeters C."/>
        </authorList>
    </citation>
    <scope>NUCLEOTIDE SEQUENCE</scope>
    <source>
        <strain evidence="2">LMG 29320</strain>
    </source>
</reference>
<organism evidence="2 3">
    <name type="scientific">Caballeronia fortuita</name>
    <dbReference type="NCBI Taxonomy" id="1777138"/>
    <lineage>
        <taxon>Bacteria</taxon>
        <taxon>Pseudomonadati</taxon>
        <taxon>Pseudomonadota</taxon>
        <taxon>Betaproteobacteria</taxon>
        <taxon>Burkholderiales</taxon>
        <taxon>Burkholderiaceae</taxon>
        <taxon>Caballeronia</taxon>
    </lineage>
</organism>